<evidence type="ECO:0000256" key="2">
    <source>
        <dbReference type="ARBA" id="ARBA00022737"/>
    </source>
</evidence>
<dbReference type="AlphaFoldDB" id="A0A0G0PSW2"/>
<keyword evidence="3" id="KW-0378">Hydrolase</keyword>
<dbReference type="PROSITE" id="PS51470">
    <property type="entry name" value="FG_GAP"/>
    <property type="match status" value="2"/>
</dbReference>
<dbReference type="InterPro" id="IPR013519">
    <property type="entry name" value="Int_alpha_beta-p"/>
</dbReference>
<dbReference type="SUPFAM" id="SSF69318">
    <property type="entry name" value="Integrin alpha N-terminal domain"/>
    <property type="match status" value="1"/>
</dbReference>
<dbReference type="PANTHER" id="PTHR23221:SF7">
    <property type="entry name" value="PHOSPHATIDYLINOSITOL-GLYCAN-SPECIFIC PHOSPHOLIPASE D"/>
    <property type="match status" value="1"/>
</dbReference>
<dbReference type="PANTHER" id="PTHR23221">
    <property type="entry name" value="GLYCOSYLPHOSPHATIDYLINOSITOL PHOSPHOLIPASE D"/>
    <property type="match status" value="1"/>
</dbReference>
<comment type="caution">
    <text evidence="5">The sequence shown here is derived from an EMBL/GenBank/DDBJ whole genome shotgun (WGS) entry which is preliminary data.</text>
</comment>
<proteinExistence type="predicted"/>
<dbReference type="InterPro" id="IPR028994">
    <property type="entry name" value="Integrin_alpha_N"/>
</dbReference>
<keyword evidence="1" id="KW-0732">Signal</keyword>
<keyword evidence="2" id="KW-0677">Repeat</keyword>
<evidence type="ECO:0000313" key="6">
    <source>
        <dbReference type="Proteomes" id="UP000034774"/>
    </source>
</evidence>
<gene>
    <name evidence="5" type="ORF">UT17_C0002G0109</name>
</gene>
<dbReference type="Pfam" id="PF13517">
    <property type="entry name" value="FG-GAP_3"/>
    <property type="match status" value="2"/>
</dbReference>
<dbReference type="EMBL" id="LBVU01000002">
    <property type="protein sequence ID" value="KKQ92446.1"/>
    <property type="molecule type" value="Genomic_DNA"/>
</dbReference>
<dbReference type="GO" id="GO:0016787">
    <property type="term" value="F:hydrolase activity"/>
    <property type="evidence" value="ECO:0007669"/>
    <property type="project" value="UniProtKB-KW"/>
</dbReference>
<dbReference type="Proteomes" id="UP000034774">
    <property type="component" value="Unassembled WGS sequence"/>
</dbReference>
<evidence type="ECO:0000256" key="3">
    <source>
        <dbReference type="ARBA" id="ARBA00022801"/>
    </source>
</evidence>
<evidence type="ECO:0000256" key="1">
    <source>
        <dbReference type="ARBA" id="ARBA00022729"/>
    </source>
</evidence>
<protein>
    <submittedName>
        <fullName evidence="5">FG-GAP repeat protein</fullName>
    </submittedName>
</protein>
<reference evidence="5 6" key="1">
    <citation type="journal article" date="2015" name="Nature">
        <title>rRNA introns, odd ribosomes, and small enigmatic genomes across a large radiation of phyla.</title>
        <authorList>
            <person name="Brown C.T."/>
            <person name="Hug L.A."/>
            <person name="Thomas B.C."/>
            <person name="Sharon I."/>
            <person name="Castelle C.J."/>
            <person name="Singh A."/>
            <person name="Wilkins M.J."/>
            <person name="Williams K.H."/>
            <person name="Banfield J.F."/>
        </authorList>
    </citation>
    <scope>NUCLEOTIDE SEQUENCE [LARGE SCALE GENOMIC DNA]</scope>
</reference>
<evidence type="ECO:0000256" key="4">
    <source>
        <dbReference type="ARBA" id="ARBA00023180"/>
    </source>
</evidence>
<evidence type="ECO:0000313" key="5">
    <source>
        <dbReference type="EMBL" id="KKQ92446.1"/>
    </source>
</evidence>
<keyword evidence="4" id="KW-0325">Glycoprotein</keyword>
<dbReference type="SMART" id="SM00191">
    <property type="entry name" value="Int_alpha"/>
    <property type="match status" value="4"/>
</dbReference>
<organism evidence="5 6">
    <name type="scientific">Candidatus Woesebacteria bacterium GW2011_GWB1_39_10</name>
    <dbReference type="NCBI Taxonomy" id="1618572"/>
    <lineage>
        <taxon>Bacteria</taxon>
        <taxon>Candidatus Woeseibacteriota</taxon>
    </lineage>
</organism>
<name>A0A0G0PSW2_9BACT</name>
<dbReference type="InterPro" id="IPR013517">
    <property type="entry name" value="FG-GAP"/>
</dbReference>
<dbReference type="Gene3D" id="2.130.10.130">
    <property type="entry name" value="Integrin alpha, N-terminal"/>
    <property type="match status" value="3"/>
</dbReference>
<accession>A0A0G0PSW2</accession>
<sequence>MGASDNDILDCDMYAKSFPRVVLPSLFIFFVCLFSSTKVAQAFVAPGMTTEGTLTNGTWFGFNPQSGDINGDGKQDMVIGNPQCCSGKGEIFVYFGNGFGFSSAPDLTITGNTTSSALFAGGDFGNALSVGDLNEDGFDDIVIGDGKNSEAAASTGKIYVYYGSASLSGTKTTSQADLSALGNSTDRKLFGMSIKVFDVNNDGKKDIIVAAATNAYATSSKRYTFLNTSNTFDFANPNYVLTTTETSTSGSFPYWAIYSGDFNGDGNVDFISSSMYTSTSGKLFLFEGIGTGTFVQTTVFNPETTADALGRSVSFSRADINSDGKDDFCAGAHSNDTVATNQGRVYCFFGKSAFDSSYSITAADIILNGQASNDNFWRTTFLYDVTNDGILLLLELVTSRKRLYTRNSRLLMQTRIS</sequence>
<dbReference type="STRING" id="1618572.UT17_C0002G0109"/>